<reference evidence="1 2" key="1">
    <citation type="submission" date="2017-10" db="EMBL/GenBank/DDBJ databases">
        <title>Bacillus sp. nov., a halophilic bacterium isolated from a Yangshapao Lake.</title>
        <authorList>
            <person name="Wang H."/>
        </authorList>
    </citation>
    <scope>NUCLEOTIDE SEQUENCE [LARGE SCALE GENOMIC DNA]</scope>
    <source>
        <strain evidence="1 2">YSP-3</strain>
    </source>
</reference>
<evidence type="ECO:0000313" key="1">
    <source>
        <dbReference type="EMBL" id="PYZ97283.1"/>
    </source>
</evidence>
<name>A0A2W0H5Z5_9BACI</name>
<dbReference type="Proteomes" id="UP000248066">
    <property type="component" value="Unassembled WGS sequence"/>
</dbReference>
<sequence length="59" mass="6383">MWIQAPCPGALLKAGGDNAEGGIYNNMSRTVGLSRQKPILKISGLDLTQVTFCTKLYIK</sequence>
<keyword evidence="2" id="KW-1185">Reference proteome</keyword>
<comment type="caution">
    <text evidence="1">The sequence shown here is derived from an EMBL/GenBank/DDBJ whole genome shotgun (WGS) entry which is preliminary data.</text>
</comment>
<protein>
    <submittedName>
        <fullName evidence="1">Uncharacterized protein</fullName>
    </submittedName>
</protein>
<gene>
    <name evidence="1" type="ORF">CR205_01360</name>
</gene>
<dbReference type="EMBL" id="PDOF01000001">
    <property type="protein sequence ID" value="PYZ97283.1"/>
    <property type="molecule type" value="Genomic_DNA"/>
</dbReference>
<dbReference type="AlphaFoldDB" id="A0A2W0H5Z5"/>
<organism evidence="1 2">
    <name type="scientific">Alteribacter lacisalsi</name>
    <dbReference type="NCBI Taxonomy" id="2045244"/>
    <lineage>
        <taxon>Bacteria</taxon>
        <taxon>Bacillati</taxon>
        <taxon>Bacillota</taxon>
        <taxon>Bacilli</taxon>
        <taxon>Bacillales</taxon>
        <taxon>Bacillaceae</taxon>
        <taxon>Alteribacter</taxon>
    </lineage>
</organism>
<evidence type="ECO:0000313" key="2">
    <source>
        <dbReference type="Proteomes" id="UP000248066"/>
    </source>
</evidence>
<accession>A0A2W0H5Z5</accession>
<proteinExistence type="predicted"/>